<gene>
    <name evidence="14" type="ORF">ACFFJ8_11560</name>
</gene>
<evidence type="ECO:0000313" key="14">
    <source>
        <dbReference type="EMBL" id="MFC0391998.1"/>
    </source>
</evidence>
<reference evidence="14 15" key="1">
    <citation type="submission" date="2024-09" db="EMBL/GenBank/DDBJ databases">
        <authorList>
            <person name="Sun Q."/>
            <person name="Mori K."/>
        </authorList>
    </citation>
    <scope>NUCLEOTIDE SEQUENCE [LARGE SCALE GENOMIC DNA]</scope>
    <source>
        <strain evidence="14 15">CCM 4839</strain>
    </source>
</reference>
<protein>
    <submittedName>
        <fullName evidence="14">Sensor histidine kinase</fullName>
        <ecNumber evidence="14">2.7.13.3</ecNumber>
    </submittedName>
</protein>
<dbReference type="SMART" id="SM00304">
    <property type="entry name" value="HAMP"/>
    <property type="match status" value="1"/>
</dbReference>
<feature type="domain" description="HAMP" evidence="13">
    <location>
        <begin position="266"/>
        <end position="318"/>
    </location>
</feature>
<dbReference type="RefSeq" id="WP_204820347.1">
    <property type="nucleotide sequence ID" value="NZ_JANHOF010000007.1"/>
</dbReference>
<accession>A0ABV6J7Z0</accession>
<evidence type="ECO:0000256" key="5">
    <source>
        <dbReference type="ARBA" id="ARBA00022692"/>
    </source>
</evidence>
<evidence type="ECO:0000256" key="7">
    <source>
        <dbReference type="ARBA" id="ARBA00022777"/>
    </source>
</evidence>
<feature type="transmembrane region" description="Helical" evidence="12">
    <location>
        <begin position="245"/>
        <end position="265"/>
    </location>
</feature>
<dbReference type="Pfam" id="PF02743">
    <property type="entry name" value="dCache_1"/>
    <property type="match status" value="1"/>
</dbReference>
<dbReference type="GO" id="GO:0004673">
    <property type="term" value="F:protein histidine kinase activity"/>
    <property type="evidence" value="ECO:0007669"/>
    <property type="project" value="UniProtKB-EC"/>
</dbReference>
<keyword evidence="6" id="KW-0547">Nucleotide-binding</keyword>
<keyword evidence="2" id="KW-1003">Cell membrane</keyword>
<dbReference type="Pfam" id="PF06580">
    <property type="entry name" value="His_kinase"/>
    <property type="match status" value="1"/>
</dbReference>
<evidence type="ECO:0000256" key="11">
    <source>
        <dbReference type="ARBA" id="ARBA00023136"/>
    </source>
</evidence>
<evidence type="ECO:0000259" key="13">
    <source>
        <dbReference type="PROSITE" id="PS50885"/>
    </source>
</evidence>
<evidence type="ECO:0000256" key="2">
    <source>
        <dbReference type="ARBA" id="ARBA00022475"/>
    </source>
</evidence>
<dbReference type="PANTHER" id="PTHR34220">
    <property type="entry name" value="SENSOR HISTIDINE KINASE YPDA"/>
    <property type="match status" value="1"/>
</dbReference>
<dbReference type="SUPFAM" id="SSF55874">
    <property type="entry name" value="ATPase domain of HSP90 chaperone/DNA topoisomerase II/histidine kinase"/>
    <property type="match status" value="1"/>
</dbReference>
<comment type="subcellular location">
    <subcellularLocation>
        <location evidence="1">Cell membrane</location>
        <topology evidence="1">Multi-pass membrane protein</topology>
    </subcellularLocation>
</comment>
<dbReference type="InterPro" id="IPR033479">
    <property type="entry name" value="dCache_1"/>
</dbReference>
<organism evidence="14 15">
    <name type="scientific">Paenibacillus mendelii</name>
    <dbReference type="NCBI Taxonomy" id="206163"/>
    <lineage>
        <taxon>Bacteria</taxon>
        <taxon>Bacillati</taxon>
        <taxon>Bacillota</taxon>
        <taxon>Bacilli</taxon>
        <taxon>Bacillales</taxon>
        <taxon>Paenibacillaceae</taxon>
        <taxon>Paenibacillus</taxon>
    </lineage>
</organism>
<dbReference type="PANTHER" id="PTHR34220:SF11">
    <property type="entry name" value="SENSOR PROTEIN KINASE HPTS"/>
    <property type="match status" value="1"/>
</dbReference>
<evidence type="ECO:0000256" key="10">
    <source>
        <dbReference type="ARBA" id="ARBA00023012"/>
    </source>
</evidence>
<dbReference type="CDD" id="cd06225">
    <property type="entry name" value="HAMP"/>
    <property type="match status" value="1"/>
</dbReference>
<dbReference type="SMART" id="SM00387">
    <property type="entry name" value="HATPase_c"/>
    <property type="match status" value="1"/>
</dbReference>
<dbReference type="InterPro" id="IPR003594">
    <property type="entry name" value="HATPase_dom"/>
</dbReference>
<dbReference type="Proteomes" id="UP001589818">
    <property type="component" value="Unassembled WGS sequence"/>
</dbReference>
<keyword evidence="10" id="KW-0902">Two-component regulatory system</keyword>
<keyword evidence="8" id="KW-0067">ATP-binding</keyword>
<dbReference type="InterPro" id="IPR036890">
    <property type="entry name" value="HATPase_C_sf"/>
</dbReference>
<dbReference type="InterPro" id="IPR010559">
    <property type="entry name" value="Sig_transdc_His_kin_internal"/>
</dbReference>
<dbReference type="InterPro" id="IPR003660">
    <property type="entry name" value="HAMP_dom"/>
</dbReference>
<dbReference type="EMBL" id="JBHLVF010000013">
    <property type="protein sequence ID" value="MFC0391998.1"/>
    <property type="molecule type" value="Genomic_DNA"/>
</dbReference>
<evidence type="ECO:0000256" key="12">
    <source>
        <dbReference type="SAM" id="Phobius"/>
    </source>
</evidence>
<name>A0ABV6J7Z0_9BACL</name>
<dbReference type="Gene3D" id="3.30.450.20">
    <property type="entry name" value="PAS domain"/>
    <property type="match status" value="1"/>
</dbReference>
<evidence type="ECO:0000256" key="3">
    <source>
        <dbReference type="ARBA" id="ARBA00022553"/>
    </source>
</evidence>
<comment type="caution">
    <text evidence="14">The sequence shown here is derived from an EMBL/GenBank/DDBJ whole genome shotgun (WGS) entry which is preliminary data.</text>
</comment>
<evidence type="ECO:0000256" key="9">
    <source>
        <dbReference type="ARBA" id="ARBA00022989"/>
    </source>
</evidence>
<evidence type="ECO:0000256" key="4">
    <source>
        <dbReference type="ARBA" id="ARBA00022679"/>
    </source>
</evidence>
<evidence type="ECO:0000313" key="15">
    <source>
        <dbReference type="Proteomes" id="UP001589818"/>
    </source>
</evidence>
<evidence type="ECO:0000256" key="1">
    <source>
        <dbReference type="ARBA" id="ARBA00004651"/>
    </source>
</evidence>
<dbReference type="SUPFAM" id="SSF158472">
    <property type="entry name" value="HAMP domain-like"/>
    <property type="match status" value="1"/>
</dbReference>
<keyword evidence="4 14" id="KW-0808">Transferase</keyword>
<keyword evidence="9 12" id="KW-1133">Transmembrane helix</keyword>
<dbReference type="Pfam" id="PF00672">
    <property type="entry name" value="HAMP"/>
    <property type="match status" value="1"/>
</dbReference>
<proteinExistence type="predicted"/>
<dbReference type="EC" id="2.7.13.3" evidence="14"/>
<evidence type="ECO:0000256" key="8">
    <source>
        <dbReference type="ARBA" id="ARBA00022840"/>
    </source>
</evidence>
<sequence length="540" mass="61874">MLERTLSYAQTINRHTSDTIDVQLKRLDQDTIQFFHNREVVRFLSGKDSEYNRLRAIMDTLTGFLISHSDVESVFLIKRNGQQINSSNIILANKDKVEFVSEAATGNGKSVWLKTRVSAQGNRVIPLVRQINDLTTIEPLGTLVLFIKENKINRLMEGQDLKIDGELVVLDPKGYIISSRNSHDIGHPYRSDIFEQLKLPTGQFFSKETEKHFYHYLQSDLTSWIYLYRFPESELLSGTHIVRNWVLICSLIFTLLAILLARVIASNLSKPIIQIVKEMRNIESNELNVNLDYAGNDELAVLASSFNNMLSRLRTSIENQAQLQTMGHELEMRALQAEINPHFLYNTLEAINWMGRMNRIPEICDMTSMLADIMRYSIDTQREMVTLGDEIIHVHKYLGIQKIRFGDKLNVFIDIPEHLLGLTIPRLSLQPLVENSIIHGFRDKVGEGKIRVICEERDNKVFIKIEDNGCGMKEETITSVFNGEDLGPKKSIGVMNVHKRLKLFFGEIYGLEIYSVLEKGTRITVKLPGRLEANVQSTHR</sequence>
<keyword evidence="15" id="KW-1185">Reference proteome</keyword>
<keyword evidence="7 14" id="KW-0418">Kinase</keyword>
<dbReference type="PROSITE" id="PS50885">
    <property type="entry name" value="HAMP"/>
    <property type="match status" value="1"/>
</dbReference>
<evidence type="ECO:0000256" key="6">
    <source>
        <dbReference type="ARBA" id="ARBA00022741"/>
    </source>
</evidence>
<dbReference type="InterPro" id="IPR050640">
    <property type="entry name" value="Bact_2-comp_sensor_kinase"/>
</dbReference>
<keyword evidence="5 12" id="KW-0812">Transmembrane</keyword>
<dbReference type="Gene3D" id="3.30.565.10">
    <property type="entry name" value="Histidine kinase-like ATPase, C-terminal domain"/>
    <property type="match status" value="1"/>
</dbReference>
<dbReference type="Pfam" id="PF02518">
    <property type="entry name" value="HATPase_c"/>
    <property type="match status" value="1"/>
</dbReference>
<dbReference type="Gene3D" id="1.10.287.130">
    <property type="match status" value="1"/>
</dbReference>
<keyword evidence="11 12" id="KW-0472">Membrane</keyword>
<keyword evidence="3" id="KW-0597">Phosphoprotein</keyword>